<dbReference type="InterPro" id="IPR000298">
    <property type="entry name" value="Cyt_c_oxidase-like_su3"/>
</dbReference>
<evidence type="ECO:0000256" key="8">
    <source>
        <dbReference type="ARBA" id="ARBA00023136"/>
    </source>
</evidence>
<proteinExistence type="inferred from homology"/>
<name>A0ABD2YXT8_9GENT</name>
<comment type="function">
    <text evidence="9">Component of the cytochrome c oxidase, the last enzyme in the mitochondrial electron transport chain which drives oxidative phosphorylation. The respiratory chain contains 3 multisubunit complexes succinate dehydrogenase (complex II, CII), ubiquinol-cytochrome c oxidoreductase (cytochrome b-c1 complex, complex III, CIII) and cytochrome c oxidase (complex IV, CIV), that cooperate to transfer electrons derived from NADH and succinate to molecular oxygen, creating an electrochemical gradient over the inner membrane that drives transmembrane transport and the ATP synthase. Cytochrome c oxidase is the component of the respiratory chain that catalyzes the reduction of oxygen to water. Electrons originating from reduced cytochrome c in the intermembrane space (IMS) are transferred via the dinuclear copper A center (CU(A)) of subunit 2 and heme A of subunit 1 to the active site in subunit 1, a binuclear center (BNC) formed by heme A3 and copper B (CU(B)). The BNC reduces molecular oxygen to 2 water molecules using 4 electrons from cytochrome c in the IMS and 4 protons from the mitochondrial matrix.</text>
</comment>
<comment type="subcellular location">
    <subcellularLocation>
        <location evidence="1">Membrane</location>
        <topology evidence="1">Multi-pass membrane protein</topology>
    </subcellularLocation>
</comment>
<dbReference type="PANTHER" id="PTHR11403:SF7">
    <property type="entry name" value="CYTOCHROME C OXIDASE SUBUNIT 3"/>
    <property type="match status" value="1"/>
</dbReference>
<protein>
    <recommendedName>
        <fullName evidence="4 9">Cytochrome c oxidase subunit 3</fullName>
    </recommendedName>
</protein>
<keyword evidence="5 9" id="KW-0812">Transmembrane</keyword>
<reference evidence="12 13" key="1">
    <citation type="submission" date="2024-11" db="EMBL/GenBank/DDBJ databases">
        <title>A near-complete genome assembly of Cinchona calisaya.</title>
        <authorList>
            <person name="Lian D.C."/>
            <person name="Zhao X.W."/>
            <person name="Wei L."/>
        </authorList>
    </citation>
    <scope>NUCLEOTIDE SEQUENCE [LARGE SCALE GENOMIC DNA]</scope>
    <source>
        <tissue evidence="12">Nenye</tissue>
    </source>
</reference>
<organism evidence="12 13">
    <name type="scientific">Cinchona calisaya</name>
    <dbReference type="NCBI Taxonomy" id="153742"/>
    <lineage>
        <taxon>Eukaryota</taxon>
        <taxon>Viridiplantae</taxon>
        <taxon>Streptophyta</taxon>
        <taxon>Embryophyta</taxon>
        <taxon>Tracheophyta</taxon>
        <taxon>Spermatophyta</taxon>
        <taxon>Magnoliopsida</taxon>
        <taxon>eudicotyledons</taxon>
        <taxon>Gunneridae</taxon>
        <taxon>Pentapetalae</taxon>
        <taxon>asterids</taxon>
        <taxon>lamiids</taxon>
        <taxon>Gentianales</taxon>
        <taxon>Rubiaceae</taxon>
        <taxon>Cinchonoideae</taxon>
        <taxon>Cinchoneae</taxon>
        <taxon>Cinchona</taxon>
    </lineage>
</organism>
<dbReference type="AlphaFoldDB" id="A0ABD2YXT8"/>
<dbReference type="Pfam" id="PF00510">
    <property type="entry name" value="COX3"/>
    <property type="match status" value="1"/>
</dbReference>
<evidence type="ECO:0000256" key="10">
    <source>
        <dbReference type="SAM" id="Phobius"/>
    </source>
</evidence>
<keyword evidence="8 10" id="KW-0472">Membrane</keyword>
<evidence type="ECO:0000256" key="9">
    <source>
        <dbReference type="RuleBase" id="RU003375"/>
    </source>
</evidence>
<dbReference type="SUPFAM" id="SSF81452">
    <property type="entry name" value="Cytochrome c oxidase subunit III-like"/>
    <property type="match status" value="1"/>
</dbReference>
<dbReference type="Gene3D" id="1.20.120.80">
    <property type="entry name" value="Cytochrome c oxidase, subunit III, four-helix bundle"/>
    <property type="match status" value="1"/>
</dbReference>
<evidence type="ECO:0000256" key="4">
    <source>
        <dbReference type="ARBA" id="ARBA00015944"/>
    </source>
</evidence>
<evidence type="ECO:0000313" key="12">
    <source>
        <dbReference type="EMBL" id="KAL3510662.1"/>
    </source>
</evidence>
<evidence type="ECO:0000259" key="11">
    <source>
        <dbReference type="PROSITE" id="PS50253"/>
    </source>
</evidence>
<evidence type="ECO:0000256" key="5">
    <source>
        <dbReference type="ARBA" id="ARBA00022692"/>
    </source>
</evidence>
<keyword evidence="13" id="KW-1185">Reference proteome</keyword>
<accession>A0ABD2YXT8</accession>
<keyword evidence="6" id="KW-1278">Translocase</keyword>
<feature type="transmembrane region" description="Helical" evidence="10">
    <location>
        <begin position="78"/>
        <end position="95"/>
    </location>
</feature>
<evidence type="ECO:0000256" key="1">
    <source>
        <dbReference type="ARBA" id="ARBA00004141"/>
    </source>
</evidence>
<dbReference type="InterPro" id="IPR024791">
    <property type="entry name" value="Cyt_c/ubiquinol_Oxase_su3"/>
</dbReference>
<keyword evidence="9" id="KW-0496">Mitochondrion</keyword>
<evidence type="ECO:0000256" key="3">
    <source>
        <dbReference type="ARBA" id="ARBA00011164"/>
    </source>
</evidence>
<comment type="caution">
    <text evidence="12">The sequence shown here is derived from an EMBL/GenBank/DDBJ whole genome shotgun (WGS) entry which is preliminary data.</text>
</comment>
<dbReference type="InterPro" id="IPR035973">
    <property type="entry name" value="Cyt_c_oxidase_su3-like_sf"/>
</dbReference>
<sequence>MAYFRFTRSFDNNRRRCDASSDSSLAPMVEIGGIWPPKEIEVLDSWKISFLNTLSPSLSGAAITWAHHAILARKEKRAVYTLVATILLALTWFGYSHLSLSIGGEVYEGTNQWIEE</sequence>
<dbReference type="GO" id="GO:0016020">
    <property type="term" value="C:membrane"/>
    <property type="evidence" value="ECO:0007669"/>
    <property type="project" value="UniProtKB-SubCell"/>
</dbReference>
<comment type="subunit">
    <text evidence="3">Component of the cytochrome c oxidase (complex IV, CIV), a multisubunit enzyme composed of a catalytic core of 3 subunits and several supernumerary subunits. The complex exists as a monomer or a dimer and forms supercomplexes (SCs) in the inner mitochondrial membrane with ubiquinol-cytochrome c oxidoreductase (cytochrome b-c1 complex, complex III, CIII).</text>
</comment>
<gene>
    <name evidence="12" type="ORF">ACH5RR_030063</name>
</gene>
<dbReference type="PROSITE" id="PS50253">
    <property type="entry name" value="COX3"/>
    <property type="match status" value="1"/>
</dbReference>
<dbReference type="InterPro" id="IPR013833">
    <property type="entry name" value="Cyt_c_oxidase_su3_a-hlx"/>
</dbReference>
<evidence type="ECO:0000256" key="6">
    <source>
        <dbReference type="ARBA" id="ARBA00022967"/>
    </source>
</evidence>
<dbReference type="Proteomes" id="UP001630127">
    <property type="component" value="Unassembled WGS sequence"/>
</dbReference>
<evidence type="ECO:0000313" key="13">
    <source>
        <dbReference type="Proteomes" id="UP001630127"/>
    </source>
</evidence>
<comment type="similarity">
    <text evidence="2 9">Belongs to the cytochrome c oxidase subunit 3 family.</text>
</comment>
<evidence type="ECO:0000256" key="2">
    <source>
        <dbReference type="ARBA" id="ARBA00010581"/>
    </source>
</evidence>
<feature type="domain" description="Heme-copper oxidase subunit III family profile" evidence="11">
    <location>
        <begin position="1"/>
        <end position="116"/>
    </location>
</feature>
<dbReference type="PANTHER" id="PTHR11403">
    <property type="entry name" value="CYTOCHROME C OXIDASE SUBUNIT III"/>
    <property type="match status" value="1"/>
</dbReference>
<keyword evidence="7 10" id="KW-1133">Transmembrane helix</keyword>
<evidence type="ECO:0000256" key="7">
    <source>
        <dbReference type="ARBA" id="ARBA00022989"/>
    </source>
</evidence>
<dbReference type="EMBL" id="JBJUIK010000012">
    <property type="protein sequence ID" value="KAL3510662.1"/>
    <property type="molecule type" value="Genomic_DNA"/>
</dbReference>